<evidence type="ECO:0000256" key="2">
    <source>
        <dbReference type="ARBA" id="ARBA00022692"/>
    </source>
</evidence>
<dbReference type="Bgee" id="ENSORLG00000025850">
    <property type="expression patterns" value="Expressed in testis and 7 other cell types or tissues"/>
</dbReference>
<feature type="compositionally biased region" description="Acidic residues" evidence="5">
    <location>
        <begin position="605"/>
        <end position="617"/>
    </location>
</feature>
<evidence type="ECO:0000313" key="8">
    <source>
        <dbReference type="Ensembl" id="ENSORLP00000035533.1"/>
    </source>
</evidence>
<feature type="region of interest" description="Disordered" evidence="5">
    <location>
        <begin position="229"/>
        <end position="294"/>
    </location>
</feature>
<dbReference type="Ensembl" id="ENSORLT00000039416.1">
    <property type="protein sequence ID" value="ENSORLP00000035533.1"/>
    <property type="gene ID" value="ENSORLG00000025850.1"/>
</dbReference>
<dbReference type="AlphaFoldDB" id="A0A3B3HVX4"/>
<dbReference type="Pfam" id="PF26037">
    <property type="entry name" value="zf-RING_DCST1_C"/>
    <property type="match status" value="1"/>
</dbReference>
<feature type="domain" description="E3 ubiquitin-protein ligase DCST1-like C-terminal" evidence="7">
    <location>
        <begin position="554"/>
        <end position="599"/>
    </location>
</feature>
<dbReference type="GeneTree" id="ENSGT00940000153269"/>
<protein>
    <submittedName>
        <fullName evidence="8">DC-STAMP domain containing 2</fullName>
    </submittedName>
</protein>
<evidence type="ECO:0000256" key="3">
    <source>
        <dbReference type="ARBA" id="ARBA00022989"/>
    </source>
</evidence>
<dbReference type="InterPro" id="IPR051856">
    <property type="entry name" value="CSR-E3_Ligase_Protein"/>
</dbReference>
<dbReference type="InterPro" id="IPR012858">
    <property type="entry name" value="DC_STAMP-like"/>
</dbReference>
<feature type="region of interest" description="Disordered" evidence="5">
    <location>
        <begin position="677"/>
        <end position="716"/>
    </location>
</feature>
<gene>
    <name evidence="8" type="primary">DCST2</name>
    <name evidence="8" type="synonym">dcst2</name>
</gene>
<proteinExistence type="predicted"/>
<reference evidence="8" key="3">
    <citation type="submission" date="2025-09" db="UniProtKB">
        <authorList>
            <consortium name="Ensembl"/>
        </authorList>
    </citation>
    <scope>IDENTIFICATION</scope>
    <source>
        <strain evidence="8">Hd-rR</strain>
    </source>
</reference>
<dbReference type="PANTHER" id="PTHR21041">
    <property type="entry name" value="DENDRITIC CELL-SPECIFIC TRANSMEMBRANE PROTEIN"/>
    <property type="match status" value="1"/>
</dbReference>
<keyword evidence="3" id="KW-1133">Transmembrane helix</keyword>
<evidence type="ECO:0000256" key="5">
    <source>
        <dbReference type="SAM" id="MobiDB-lite"/>
    </source>
</evidence>
<accession>A0A3B3HVX4</accession>
<feature type="compositionally biased region" description="Basic and acidic residues" evidence="5">
    <location>
        <begin position="247"/>
        <end position="272"/>
    </location>
</feature>
<feature type="region of interest" description="Disordered" evidence="5">
    <location>
        <begin position="605"/>
        <end position="658"/>
    </location>
</feature>
<feature type="compositionally biased region" description="Gly residues" evidence="5">
    <location>
        <begin position="129"/>
        <end position="140"/>
    </location>
</feature>
<keyword evidence="4" id="KW-0472">Membrane</keyword>
<feature type="region of interest" description="Disordered" evidence="5">
    <location>
        <begin position="1"/>
        <end position="48"/>
    </location>
</feature>
<dbReference type="Pfam" id="PF07782">
    <property type="entry name" value="DC_STAMP"/>
    <property type="match status" value="1"/>
</dbReference>
<reference evidence="8 9" key="1">
    <citation type="journal article" date="2007" name="Nature">
        <title>The medaka draft genome and insights into vertebrate genome evolution.</title>
        <authorList>
            <person name="Kasahara M."/>
            <person name="Naruse K."/>
            <person name="Sasaki S."/>
            <person name="Nakatani Y."/>
            <person name="Qu W."/>
            <person name="Ahsan B."/>
            <person name="Yamada T."/>
            <person name="Nagayasu Y."/>
            <person name="Doi K."/>
            <person name="Kasai Y."/>
            <person name="Jindo T."/>
            <person name="Kobayashi D."/>
            <person name="Shimada A."/>
            <person name="Toyoda A."/>
            <person name="Kuroki Y."/>
            <person name="Fujiyama A."/>
            <person name="Sasaki T."/>
            <person name="Shimizu A."/>
            <person name="Asakawa S."/>
            <person name="Shimizu N."/>
            <person name="Hashimoto S."/>
            <person name="Yang J."/>
            <person name="Lee Y."/>
            <person name="Matsushima K."/>
            <person name="Sugano S."/>
            <person name="Sakaizumi M."/>
            <person name="Narita T."/>
            <person name="Ohishi K."/>
            <person name="Haga S."/>
            <person name="Ohta F."/>
            <person name="Nomoto H."/>
            <person name="Nogata K."/>
            <person name="Morishita T."/>
            <person name="Endo T."/>
            <person name="Shin-I T."/>
            <person name="Takeda H."/>
            <person name="Morishita S."/>
            <person name="Kohara Y."/>
        </authorList>
    </citation>
    <scope>NUCLEOTIDE SEQUENCE [LARGE SCALE GENOMIC DNA]</scope>
    <source>
        <strain evidence="8 9">Hd-rR</strain>
    </source>
</reference>
<keyword evidence="2" id="KW-0812">Transmembrane</keyword>
<dbReference type="InterPro" id="IPR058842">
    <property type="entry name" value="DCST1_C"/>
</dbReference>
<evidence type="ECO:0000313" key="9">
    <source>
        <dbReference type="Proteomes" id="UP000001038"/>
    </source>
</evidence>
<feature type="compositionally biased region" description="Basic and acidic residues" evidence="5">
    <location>
        <begin position="82"/>
        <end position="111"/>
    </location>
</feature>
<dbReference type="GO" id="GO:0016020">
    <property type="term" value="C:membrane"/>
    <property type="evidence" value="ECO:0007669"/>
    <property type="project" value="UniProtKB-SubCell"/>
</dbReference>
<reference evidence="8" key="2">
    <citation type="submission" date="2025-08" db="UniProtKB">
        <authorList>
            <consortium name="Ensembl"/>
        </authorList>
    </citation>
    <scope>IDENTIFICATION</scope>
    <source>
        <strain evidence="8">Hd-rR</strain>
    </source>
</reference>
<feature type="domain" description="Dendritic cell-specific transmembrane protein-like" evidence="6">
    <location>
        <begin position="309"/>
        <end position="499"/>
    </location>
</feature>
<keyword evidence="9" id="KW-1185">Reference proteome</keyword>
<feature type="region of interest" description="Disordered" evidence="5">
    <location>
        <begin position="82"/>
        <end position="140"/>
    </location>
</feature>
<evidence type="ECO:0000259" key="6">
    <source>
        <dbReference type="Pfam" id="PF07782"/>
    </source>
</evidence>
<dbReference type="PANTHER" id="PTHR21041:SF6">
    <property type="entry name" value="DC-STAMP DOMAIN-CONTAINING PROTEIN 2"/>
    <property type="match status" value="1"/>
</dbReference>
<sequence>APGGPRETPPTDRGGPRARAGTTYEAPPEPTPVSGPEPTRDGRPPTFSCVSVETASLGWRRRFTKVPAVDLVSSGERRFRFANGHDEQRGGGEALAEERSSNPGGERREYQDLQGTFEEVDWAPPQREGGAGSPSGGGKEPGGVFLWAAAGLSVRTHGRLPTEAVFVVLRLHHGGAGWPGGVQHGTVGRCPRQHYSDATINVFSSRPEFHPASVYVAAAVRTTGQHIREHGAGRLQPAVWSRGGGQSDKRTDAESSHTPFFRDGRHQRDQQQRSRRRRTSPGLHQRADRQRSARRAVRYRRRYLRDLNFDNIYITAQFRELDELLSSGGGASVLPLTRREANTYITPRSLQLSFRERHAVLVGVASVLRHTLMGGLLVVLDYLVFWILDQVHLQVKGDVIARAPVRVAVQVNGSGYASDIFRDLVASFDILQGGNVTVISRKCLLEPLQPDASTCCLLGFLLALALCASLTGGFVQRCRRLVCASYHPEREQERILFLHKKILDQRRAAGSALRRAAVRSRGHRERGGRLRALLMRLPGGAYLVQVLGLASSVTCLSCGETVKVREPDTVTCSTPQCSGVFCRPCFQSLGGVCFICQRPPTFQEDEEEELDSSDEEPLSLNATLSTDTRRRKISMATRGPTPGGGEEDESERRDSSVHILVGSELSLAAVSEADMDYQNLSGSDDSDSDDSFHLALSPEAFILQNRSPAPHQDHES</sequence>
<comment type="subcellular location">
    <subcellularLocation>
        <location evidence="1">Membrane</location>
        <topology evidence="1">Multi-pass membrane protein</topology>
    </subcellularLocation>
</comment>
<evidence type="ECO:0000256" key="4">
    <source>
        <dbReference type="ARBA" id="ARBA00023136"/>
    </source>
</evidence>
<evidence type="ECO:0000256" key="1">
    <source>
        <dbReference type="ARBA" id="ARBA00004141"/>
    </source>
</evidence>
<name>A0A3B3HVX4_ORYLA</name>
<dbReference type="Proteomes" id="UP000001038">
    <property type="component" value="Chromosome 16"/>
</dbReference>
<organism evidence="8 9">
    <name type="scientific">Oryzias latipes</name>
    <name type="common">Japanese rice fish</name>
    <name type="synonym">Japanese killifish</name>
    <dbReference type="NCBI Taxonomy" id="8090"/>
    <lineage>
        <taxon>Eukaryota</taxon>
        <taxon>Metazoa</taxon>
        <taxon>Chordata</taxon>
        <taxon>Craniata</taxon>
        <taxon>Vertebrata</taxon>
        <taxon>Euteleostomi</taxon>
        <taxon>Actinopterygii</taxon>
        <taxon>Neopterygii</taxon>
        <taxon>Teleostei</taxon>
        <taxon>Neoteleostei</taxon>
        <taxon>Acanthomorphata</taxon>
        <taxon>Ovalentaria</taxon>
        <taxon>Atherinomorphae</taxon>
        <taxon>Beloniformes</taxon>
        <taxon>Adrianichthyidae</taxon>
        <taxon>Oryziinae</taxon>
        <taxon>Oryzias</taxon>
    </lineage>
</organism>
<evidence type="ECO:0000259" key="7">
    <source>
        <dbReference type="Pfam" id="PF26037"/>
    </source>
</evidence>